<protein>
    <recommendedName>
        <fullName evidence="7">Alpha-2-macroglobulin domain-containing protein</fullName>
    </recommendedName>
</protein>
<dbReference type="InterPro" id="IPR041246">
    <property type="entry name" value="Bact_MG10"/>
</dbReference>
<keyword evidence="6" id="KW-1185">Reference proteome</keyword>
<gene>
    <name evidence="5" type="ORF">DNU06_13630</name>
</gene>
<feature type="chain" id="PRO_5016129542" description="Alpha-2-macroglobulin domain-containing protein" evidence="2">
    <location>
        <begin position="24"/>
        <end position="2022"/>
    </location>
</feature>
<evidence type="ECO:0000313" key="6">
    <source>
        <dbReference type="Proteomes" id="UP000249248"/>
    </source>
</evidence>
<dbReference type="Pfam" id="PF17973">
    <property type="entry name" value="bMG10"/>
    <property type="match status" value="1"/>
</dbReference>
<reference evidence="5 6" key="1">
    <citation type="submission" date="2018-06" db="EMBL/GenBank/DDBJ databases">
        <title>The draft genome sequence of Crocinitomix sp. SM1701.</title>
        <authorList>
            <person name="Zhang X."/>
        </authorList>
    </citation>
    <scope>NUCLEOTIDE SEQUENCE [LARGE SCALE GENOMIC DNA]</scope>
    <source>
        <strain evidence="5 6">SM1701</strain>
    </source>
</reference>
<dbReference type="Pfam" id="PF07703">
    <property type="entry name" value="A2M_BRD"/>
    <property type="match status" value="1"/>
</dbReference>
<feature type="signal peptide" evidence="2">
    <location>
        <begin position="1"/>
        <end position="23"/>
    </location>
</feature>
<dbReference type="OrthoDB" id="9767116at2"/>
<feature type="domain" description="Alpha-2-macroglobulin bait region" evidence="3">
    <location>
        <begin position="961"/>
        <end position="1101"/>
    </location>
</feature>
<dbReference type="InterPro" id="IPR002890">
    <property type="entry name" value="MG2"/>
</dbReference>
<name>A0A2W1MW71_9FLAO</name>
<dbReference type="InterPro" id="IPR051802">
    <property type="entry name" value="YfhM-like"/>
</dbReference>
<evidence type="ECO:0000259" key="4">
    <source>
        <dbReference type="SMART" id="SM01360"/>
    </source>
</evidence>
<dbReference type="PANTHER" id="PTHR40094">
    <property type="entry name" value="ALPHA-2-MACROGLOBULIN HOMOLOG"/>
    <property type="match status" value="1"/>
</dbReference>
<dbReference type="Gene3D" id="1.25.40.10">
    <property type="entry name" value="Tetratricopeptide repeat domain"/>
    <property type="match status" value="1"/>
</dbReference>
<dbReference type="InterPro" id="IPR008930">
    <property type="entry name" value="Terpenoid_cyclase/PrenylTrfase"/>
</dbReference>
<dbReference type="SUPFAM" id="SSF48239">
    <property type="entry name" value="Terpenoid cyclases/Protein prenyltransferases"/>
    <property type="match status" value="1"/>
</dbReference>
<dbReference type="Gene3D" id="1.50.10.20">
    <property type="match status" value="1"/>
</dbReference>
<sequence length="2022" mass="232240">MKLLQLKFIALFLFICSMNTVHSQTNFNERWLNIDALEKQGLYRKALIEVDILLVLANKELATNHIIRGIFYQLKFNQHITEDDYILGIANVNKQLRATDDKTAAILHGLLAEIYFGYYNRNRWKINQRTVLADEIKAGDIRTWDATQFAKKIIAHYQISLKDQELLYQSNLIDFKEILSSYNTKSLEKLTLYDFLFERAFNFFSQNSFNIDGPAETFNLNHVNYFKSNQQFIDLPIQTNDSFNLKYYAVELLQARSKYFLNKNLPKQRFEVQLKRLKYAKTHSTLSNATELYEAAIKTMTLNYKDYEFVGEAWFELATIFTEQAATIHIKTATAKEKRKLQEAVAICREVIKRAPQSIGASQCKALLSQIQQKYIEISTEIAYLPNVKNLCFITYQNVAAVYLKIYPAPTTRLNRDKLKRYLEKTNTVFDSLLTLNGSEDYLKHSAEFALPALPLGSYMAVISSSDDLNNENEGMAYTSFWVTQMTFQTKIKDNKMEVLSICRKVGHPLENVEVKVKYEEYNRALRKNIEKTVGTYKSDKNGKVTVVGLNNYKSYYVSLKSGKDSYEPKNTIYYYQRNTPSDPGNSVAFFTDRKLYRPGQTIYFKGIATTFKNGKNKLLPDFKTFVEFLDVNQQVIKKVDVVTNEFGSFEGKFTAPYGALTGSMRIQNHYGSTNVQVEEYKRPKFKANILAIEGEYQLNDSIPVKGNAAAFAGNKITDAKVVYRVQRTARYSYWRWWYRPSVSKEICNGESMTNAQGEFSFNFKALADESIDPKTLPIFNYTITVDIIDINGETHSDTRIFSLGYQSLLLSNNIQKTINNQKEASFKIEASSLNGEPLNVKGTYQIEQLVTPKQTYISRYWDTPDQQNYNENTFRKMFPTYAYDSETDFKNWKVEGMQQRGEFETSKMDEFSFDNLIKWKSGYYKYTATTQDKNGLTITDEVYFNLYNPSAKKPIANEVFHVTLLNKTVKPGEMAQVLLSTSEKHLNVFVGTDLKGKTIKEEWIHLKNEQKLIEIPVGEKHIGGFSLDLIVLKNNRIYSQSLQVLVPEPAHHLSISMESFRDKLLPGQEETWTFVIKNASNEKVKSELLASLYDASLDELFNTNDFNLTLYKPYYYSANWSASIGFGKQSGGNVNYNWNDYVSMPYHSFPQLNYFGFNVYGYYGGVSRFSKSSVMMDSDSGSPELETVEMMDDHAKRKEAPIPPVVAAAVKQLEAPNEEDKAPVIKETENETTPLQVRKNFNETAFFYPQLHTNEAGEIRIKFTMPESLTKWKLIGLAHSTTLEIGQIEKELLTQKDLMVMPNMPRFLRETDTISLSTKISNLLNENISGAVSLKLFDPITDEEITNKFQVFKEVQNFYIAPNGNAQVSWQLKIPDTYSAVKYQIVANTEKHSDGEENVLPILSNRMLVTESMPMPMHGVGSKTFIFKKLKNQQSTTLKQHNLSLEFTSNPAWYALQAMPYMMEYPYECAEQTFTRYYANAIATHVLNSKPRIKSVIEAWGEDSPDAFLSKLNKNEELKALLIAETPWVMNANSETETKKNLSILLDINRMDGELNKALSKTIQAQSSNGGWAWFPGMLENRYITQHIVTSLGHLDVLGIQAIKSDKKVRNMVEKGVRFLDEEIVKDFENLKKHHGETYLKTNHLGYVQIQYLYMRSYFPEINLNKKTEEAVLYYKAQAEKYWLSYNVYAKGMIGLAAKRMEMDVLASSIYKSLKDNAIVHEEFGMYWKSYATGYYWYQAPIETQALMIEFFNEMADQSAVEQLKMWLLKEKQTTHWKTTKQTSEAVYALLLNGIDLLASEDLVDITVGGQALKYVSKTPTSPYEVVAEAGTGYVKTAWQTDEISASMGEVKVTKSNKGPAWGAMYWQYFEDLDKITFHETPLKLSKQLYRVEWTNKGEKLVLITNAAPIKVGDKIRVRIELRSDRNLEYVHMKDMRAAGFEPINVISSYHYQGGLGYYQATKDAATNFFFDYIPKGTYVFEYDLRAEQLGSFSNGIATIQCMYAPEFTAHAEGIRVNIKK</sequence>
<keyword evidence="2" id="KW-0732">Signal</keyword>
<comment type="similarity">
    <text evidence="1">Belongs to the protease inhibitor I39 (alpha-2-macroglobulin) family. Bacterial alpha-2-macroglobulin subfamily.</text>
</comment>
<evidence type="ECO:0008006" key="7">
    <source>
        <dbReference type="Google" id="ProtNLM"/>
    </source>
</evidence>
<dbReference type="InterPro" id="IPR047565">
    <property type="entry name" value="Alpha-macroglob_thiol-ester_cl"/>
</dbReference>
<dbReference type="Proteomes" id="UP000249248">
    <property type="component" value="Unassembled WGS sequence"/>
</dbReference>
<dbReference type="RefSeq" id="WP_111064047.1">
    <property type="nucleotide sequence ID" value="NZ_JBHUCU010000006.1"/>
</dbReference>
<accession>A0A2W1MW71</accession>
<evidence type="ECO:0000313" key="5">
    <source>
        <dbReference type="EMBL" id="PZE16349.1"/>
    </source>
</evidence>
<dbReference type="SMART" id="SM01360">
    <property type="entry name" value="A2M"/>
    <property type="match status" value="1"/>
</dbReference>
<evidence type="ECO:0000259" key="3">
    <source>
        <dbReference type="SMART" id="SM01359"/>
    </source>
</evidence>
<dbReference type="InterPro" id="IPR001599">
    <property type="entry name" value="Macroglobln_a2"/>
</dbReference>
<evidence type="ECO:0000256" key="2">
    <source>
        <dbReference type="SAM" id="SignalP"/>
    </source>
</evidence>
<evidence type="ECO:0000256" key="1">
    <source>
        <dbReference type="ARBA" id="ARBA00010556"/>
    </source>
</evidence>
<dbReference type="EMBL" id="QKSB01000009">
    <property type="protein sequence ID" value="PZE16349.1"/>
    <property type="molecule type" value="Genomic_DNA"/>
</dbReference>
<dbReference type="GO" id="GO:0004866">
    <property type="term" value="F:endopeptidase inhibitor activity"/>
    <property type="evidence" value="ECO:0007669"/>
    <property type="project" value="InterPro"/>
</dbReference>
<comment type="caution">
    <text evidence="5">The sequence shown here is derived from an EMBL/GenBank/DDBJ whole genome shotgun (WGS) entry which is preliminary data.</text>
</comment>
<organism evidence="5 6">
    <name type="scientific">Putridiphycobacter roseus</name>
    <dbReference type="NCBI Taxonomy" id="2219161"/>
    <lineage>
        <taxon>Bacteria</taxon>
        <taxon>Pseudomonadati</taxon>
        <taxon>Bacteroidota</taxon>
        <taxon>Flavobacteriia</taxon>
        <taxon>Flavobacteriales</taxon>
        <taxon>Crocinitomicaceae</taxon>
        <taxon>Putridiphycobacter</taxon>
    </lineage>
</organism>
<dbReference type="Gene3D" id="2.20.130.20">
    <property type="match status" value="1"/>
</dbReference>
<dbReference type="InterPro" id="IPR011625">
    <property type="entry name" value="A2M_N_BRD"/>
</dbReference>
<dbReference type="InterPro" id="IPR011990">
    <property type="entry name" value="TPR-like_helical_dom_sf"/>
</dbReference>
<dbReference type="Gene3D" id="2.60.40.1930">
    <property type="match status" value="1"/>
</dbReference>
<proteinExistence type="inferred from homology"/>
<dbReference type="PANTHER" id="PTHR40094:SF1">
    <property type="entry name" value="UBIQUITIN DOMAIN-CONTAINING PROTEIN"/>
    <property type="match status" value="1"/>
</dbReference>
<dbReference type="SMART" id="SM01419">
    <property type="entry name" value="Thiol-ester_cl"/>
    <property type="match status" value="1"/>
</dbReference>
<dbReference type="Pfam" id="PF01835">
    <property type="entry name" value="MG2"/>
    <property type="match status" value="1"/>
</dbReference>
<feature type="domain" description="Alpha-2-macroglobulin" evidence="4">
    <location>
        <begin position="1245"/>
        <end position="1335"/>
    </location>
</feature>
<dbReference type="Pfam" id="PF00207">
    <property type="entry name" value="A2M"/>
    <property type="match status" value="1"/>
</dbReference>
<dbReference type="SMART" id="SM01359">
    <property type="entry name" value="A2M_N_2"/>
    <property type="match status" value="1"/>
</dbReference>